<evidence type="ECO:0000256" key="7">
    <source>
        <dbReference type="ARBA" id="ARBA00023122"/>
    </source>
</evidence>
<evidence type="ECO:0000256" key="8">
    <source>
        <dbReference type="ARBA" id="ARBA00023136"/>
    </source>
</evidence>
<evidence type="ECO:0000256" key="4">
    <source>
        <dbReference type="ARBA" id="ARBA00022692"/>
    </source>
</evidence>
<keyword evidence="7 9" id="KW-0129">CBS domain</keyword>
<evidence type="ECO:0000256" key="9">
    <source>
        <dbReference type="PROSITE-ProRule" id="PRU00703"/>
    </source>
</evidence>
<evidence type="ECO:0000313" key="16">
    <source>
        <dbReference type="Proteomes" id="UP000295678"/>
    </source>
</evidence>
<feature type="transmembrane region" description="Helical" evidence="12">
    <location>
        <begin position="122"/>
        <end position="141"/>
    </location>
</feature>
<dbReference type="Pfam" id="PF03471">
    <property type="entry name" value="CorC_HlyC"/>
    <property type="match status" value="1"/>
</dbReference>
<dbReference type="FunFam" id="3.10.580.10:FF:000002">
    <property type="entry name" value="Magnesium/cobalt efflux protein CorC"/>
    <property type="match status" value="1"/>
</dbReference>
<feature type="domain" description="CBS" evidence="13">
    <location>
        <begin position="276"/>
        <end position="336"/>
    </location>
</feature>
<dbReference type="Proteomes" id="UP000295678">
    <property type="component" value="Unassembled WGS sequence"/>
</dbReference>
<accession>A0A4R3LZI2</accession>
<gene>
    <name evidence="15" type="ORF">EDC22_11243</name>
</gene>
<dbReference type="InterPro" id="IPR016169">
    <property type="entry name" value="FAD-bd_PCMH_sub2"/>
</dbReference>
<dbReference type="Gene3D" id="3.30.465.10">
    <property type="match status" value="1"/>
</dbReference>
<organism evidence="15 16">
    <name type="scientific">Tepidamorphus gemmatus</name>
    <dbReference type="NCBI Taxonomy" id="747076"/>
    <lineage>
        <taxon>Bacteria</taxon>
        <taxon>Pseudomonadati</taxon>
        <taxon>Pseudomonadota</taxon>
        <taxon>Alphaproteobacteria</taxon>
        <taxon>Hyphomicrobiales</taxon>
        <taxon>Tepidamorphaceae</taxon>
        <taxon>Tepidamorphus</taxon>
    </lineage>
</organism>
<name>A0A4R3LZI2_9HYPH</name>
<evidence type="ECO:0000313" key="15">
    <source>
        <dbReference type="EMBL" id="TCT05873.1"/>
    </source>
</evidence>
<dbReference type="InterPro" id="IPR046342">
    <property type="entry name" value="CBS_dom_sf"/>
</dbReference>
<evidence type="ECO:0000256" key="11">
    <source>
        <dbReference type="SAM" id="MobiDB-lite"/>
    </source>
</evidence>
<dbReference type="PANTHER" id="PTHR22777">
    <property type="entry name" value="HEMOLYSIN-RELATED"/>
    <property type="match status" value="1"/>
</dbReference>
<dbReference type="Pfam" id="PF01595">
    <property type="entry name" value="CNNM"/>
    <property type="match status" value="1"/>
</dbReference>
<feature type="transmembrane region" description="Helical" evidence="12">
    <location>
        <begin position="6"/>
        <end position="32"/>
    </location>
</feature>
<keyword evidence="16" id="KW-1185">Reference proteome</keyword>
<dbReference type="SUPFAM" id="SSF54631">
    <property type="entry name" value="CBS-domain pair"/>
    <property type="match status" value="1"/>
</dbReference>
<feature type="transmembrane region" description="Helical" evidence="12">
    <location>
        <begin position="60"/>
        <end position="84"/>
    </location>
</feature>
<dbReference type="SMART" id="SM00116">
    <property type="entry name" value="CBS"/>
    <property type="match status" value="2"/>
</dbReference>
<evidence type="ECO:0000259" key="13">
    <source>
        <dbReference type="PROSITE" id="PS51371"/>
    </source>
</evidence>
<evidence type="ECO:0000256" key="5">
    <source>
        <dbReference type="ARBA" id="ARBA00022737"/>
    </source>
</evidence>
<evidence type="ECO:0000256" key="6">
    <source>
        <dbReference type="ARBA" id="ARBA00022989"/>
    </source>
</evidence>
<dbReference type="InterPro" id="IPR044751">
    <property type="entry name" value="Ion_transp-like_CBS"/>
</dbReference>
<protein>
    <submittedName>
        <fullName evidence="15">Mg2+/Co2+ transporter CorB</fullName>
    </submittedName>
</protein>
<feature type="transmembrane region" description="Helical" evidence="12">
    <location>
        <begin position="90"/>
        <end position="110"/>
    </location>
</feature>
<dbReference type="InterPro" id="IPR005170">
    <property type="entry name" value="Transptr-assoc_dom"/>
</dbReference>
<comment type="subcellular location">
    <subcellularLocation>
        <location evidence="1">Cell membrane</location>
        <topology evidence="1">Multi-pass membrane protein</topology>
    </subcellularLocation>
</comment>
<dbReference type="PROSITE" id="PS51846">
    <property type="entry name" value="CNNM"/>
    <property type="match status" value="1"/>
</dbReference>
<keyword evidence="3" id="KW-1003">Cell membrane</keyword>
<dbReference type="Pfam" id="PF00571">
    <property type="entry name" value="CBS"/>
    <property type="match status" value="2"/>
</dbReference>
<dbReference type="GO" id="GO:0050660">
    <property type="term" value="F:flavin adenine dinucleotide binding"/>
    <property type="evidence" value="ECO:0007669"/>
    <property type="project" value="InterPro"/>
</dbReference>
<dbReference type="AlphaFoldDB" id="A0A4R3LZI2"/>
<dbReference type="CDD" id="cd04590">
    <property type="entry name" value="CBS_pair_CorC_HlyC_assoc"/>
    <property type="match status" value="1"/>
</dbReference>
<feature type="region of interest" description="Disordered" evidence="11">
    <location>
        <begin position="424"/>
        <end position="476"/>
    </location>
</feature>
<reference evidence="15 16" key="1">
    <citation type="submission" date="2019-03" db="EMBL/GenBank/DDBJ databases">
        <title>Genomic Encyclopedia of Type Strains, Phase IV (KMG-IV): sequencing the most valuable type-strain genomes for metagenomic binning, comparative biology and taxonomic classification.</title>
        <authorList>
            <person name="Goeker M."/>
        </authorList>
    </citation>
    <scope>NUCLEOTIDE SEQUENCE [LARGE SCALE GENOMIC DNA]</scope>
    <source>
        <strain evidence="15 16">DSM 19345</strain>
    </source>
</reference>
<dbReference type="EMBL" id="SMAK01000012">
    <property type="protein sequence ID" value="TCT05873.1"/>
    <property type="molecule type" value="Genomic_DNA"/>
</dbReference>
<keyword evidence="8 10" id="KW-0472">Membrane</keyword>
<sequence length="476" mass="51753">MTLTLAITIGIIAALIVASAFFSGSETALTAASRARMHQLEKTDRRARVVNMLLESRQRLIGALLLGNNLVNILASAMATNVLISLFGDAGVVYATFVMTALLVIFAEVMPKTYAILHPDRVALAVSTPVRLVVLVFGPIAKAIDMIVRGVMQAFGAKIDSSQQLLSAHEELRGAISLHHSEGAVVKEDRDMLGGILDLRDLQVSDVMVHRTEMRTINADDPPEKIVQEVLASPNTRLPLWQEEPDNIIGVLHARDMLRALAAAKGDASAIDIAAIMTPPWFVPDTTSLQDQLNAFLRRKAHFALVVDEYGEVMGLVTLEDILEEIVGDIADEHDIVVQGVRPQPDGSIIVDGSVPIRDLNRHMDWSLPDDEATTIAGLVIHEARQIPEPGQAFTFHGFRFQVLRKMRNRIASLRITPLAKLPKPAAVKPAGAEPAEPRPAEPRSAEAKRVTSKPAVERPVAGKPTDEQPPTSSDR</sequence>
<dbReference type="RefSeq" id="WP_132807630.1">
    <property type="nucleotide sequence ID" value="NZ_SMAK01000012.1"/>
</dbReference>
<feature type="compositionally biased region" description="Basic and acidic residues" evidence="11">
    <location>
        <begin position="436"/>
        <end position="450"/>
    </location>
</feature>
<dbReference type="SUPFAM" id="SSF56176">
    <property type="entry name" value="FAD-binding/transporter-associated domain-like"/>
    <property type="match status" value="1"/>
</dbReference>
<dbReference type="Gene3D" id="3.10.580.10">
    <property type="entry name" value="CBS-domain"/>
    <property type="match status" value="1"/>
</dbReference>
<evidence type="ECO:0000256" key="3">
    <source>
        <dbReference type="ARBA" id="ARBA00022475"/>
    </source>
</evidence>
<feature type="domain" description="CNNM transmembrane" evidence="14">
    <location>
        <begin position="1"/>
        <end position="189"/>
    </location>
</feature>
<feature type="domain" description="CBS" evidence="13">
    <location>
        <begin position="208"/>
        <end position="269"/>
    </location>
</feature>
<keyword evidence="5" id="KW-0677">Repeat</keyword>
<proteinExistence type="inferred from homology"/>
<evidence type="ECO:0000259" key="14">
    <source>
        <dbReference type="PROSITE" id="PS51846"/>
    </source>
</evidence>
<evidence type="ECO:0000256" key="2">
    <source>
        <dbReference type="ARBA" id="ARBA00006446"/>
    </source>
</evidence>
<comment type="caution">
    <text evidence="15">The sequence shown here is derived from an EMBL/GenBank/DDBJ whole genome shotgun (WGS) entry which is preliminary data.</text>
</comment>
<feature type="compositionally biased region" description="Low complexity" evidence="11">
    <location>
        <begin position="424"/>
        <end position="435"/>
    </location>
</feature>
<dbReference type="InterPro" id="IPR002550">
    <property type="entry name" value="CNNM"/>
</dbReference>
<evidence type="ECO:0000256" key="1">
    <source>
        <dbReference type="ARBA" id="ARBA00004651"/>
    </source>
</evidence>
<dbReference type="InterPro" id="IPR036318">
    <property type="entry name" value="FAD-bd_PCMH-like_sf"/>
</dbReference>
<evidence type="ECO:0000256" key="12">
    <source>
        <dbReference type="SAM" id="Phobius"/>
    </source>
</evidence>
<dbReference type="OrthoDB" id="9797674at2"/>
<evidence type="ECO:0000256" key="10">
    <source>
        <dbReference type="PROSITE-ProRule" id="PRU01193"/>
    </source>
</evidence>
<dbReference type="PANTHER" id="PTHR22777:SF32">
    <property type="entry name" value="UPF0053 INNER MEMBRANE PROTEIN YFJD"/>
    <property type="match status" value="1"/>
</dbReference>
<keyword evidence="4 10" id="KW-0812">Transmembrane</keyword>
<dbReference type="InterPro" id="IPR000644">
    <property type="entry name" value="CBS_dom"/>
</dbReference>
<keyword evidence="6 10" id="KW-1133">Transmembrane helix</keyword>
<comment type="similarity">
    <text evidence="2">Belongs to the UPF0053 family. Hemolysin C subfamily.</text>
</comment>
<dbReference type="GO" id="GO:0005886">
    <property type="term" value="C:plasma membrane"/>
    <property type="evidence" value="ECO:0007669"/>
    <property type="project" value="UniProtKB-SubCell"/>
</dbReference>
<dbReference type="SMART" id="SM01091">
    <property type="entry name" value="CorC_HlyC"/>
    <property type="match status" value="1"/>
</dbReference>
<dbReference type="PROSITE" id="PS51371">
    <property type="entry name" value="CBS"/>
    <property type="match status" value="2"/>
</dbReference>